<keyword evidence="3" id="KW-0964">Secreted</keyword>
<organism evidence="5 6">
    <name type="scientific">Phytophthora oleae</name>
    <dbReference type="NCBI Taxonomy" id="2107226"/>
    <lineage>
        <taxon>Eukaryota</taxon>
        <taxon>Sar</taxon>
        <taxon>Stramenopiles</taxon>
        <taxon>Oomycota</taxon>
        <taxon>Peronosporomycetes</taxon>
        <taxon>Peronosporales</taxon>
        <taxon>Peronosporaceae</taxon>
        <taxon>Phytophthora</taxon>
    </lineage>
</organism>
<reference evidence="5 6" key="1">
    <citation type="submission" date="2024-09" db="EMBL/GenBank/DDBJ databases">
        <title>Genome sequencing and assembly of Phytophthora oleae, isolate VK10A, causative agent of rot of olive drupes.</title>
        <authorList>
            <person name="Conti Taguali S."/>
            <person name="Riolo M."/>
            <person name="La Spada F."/>
            <person name="Cacciola S.O."/>
            <person name="Dionisio G."/>
        </authorList>
    </citation>
    <scope>NUCLEOTIDE SEQUENCE [LARGE SCALE GENOMIC DNA]</scope>
    <source>
        <strain evidence="5 6">VK10A</strain>
    </source>
</reference>
<comment type="subcellular location">
    <subcellularLocation>
        <location evidence="1">Host cell</location>
    </subcellularLocation>
    <subcellularLocation>
        <location evidence="2">Secreted</location>
    </subcellularLocation>
</comment>
<protein>
    <recommendedName>
        <fullName evidence="4">Crinkler effector protein N-terminal domain-containing protein</fullName>
    </recommendedName>
</protein>
<keyword evidence="6" id="KW-1185">Reference proteome</keyword>
<evidence type="ECO:0000256" key="1">
    <source>
        <dbReference type="ARBA" id="ARBA00004340"/>
    </source>
</evidence>
<evidence type="ECO:0000313" key="6">
    <source>
        <dbReference type="Proteomes" id="UP001632037"/>
    </source>
</evidence>
<evidence type="ECO:0000259" key="4">
    <source>
        <dbReference type="Pfam" id="PF20147"/>
    </source>
</evidence>
<dbReference type="AlphaFoldDB" id="A0ABD3G3G0"/>
<dbReference type="EMBL" id="JBIMZQ010000003">
    <property type="protein sequence ID" value="KAL3672757.1"/>
    <property type="molecule type" value="Genomic_DNA"/>
</dbReference>
<dbReference type="Pfam" id="PF20147">
    <property type="entry name" value="Crinkler"/>
    <property type="match status" value="1"/>
</dbReference>
<proteinExistence type="predicted"/>
<dbReference type="GO" id="GO:0005576">
    <property type="term" value="C:extracellular region"/>
    <property type="evidence" value="ECO:0007669"/>
    <property type="project" value="UniProtKB-SubCell"/>
</dbReference>
<accession>A0ABD3G3G0</accession>
<evidence type="ECO:0000256" key="3">
    <source>
        <dbReference type="ARBA" id="ARBA00022525"/>
    </source>
</evidence>
<evidence type="ECO:0000256" key="2">
    <source>
        <dbReference type="ARBA" id="ARBA00004613"/>
    </source>
</evidence>
<evidence type="ECO:0000313" key="5">
    <source>
        <dbReference type="EMBL" id="KAL3672757.1"/>
    </source>
</evidence>
<dbReference type="InterPro" id="IPR045379">
    <property type="entry name" value="Crinkler_N"/>
</dbReference>
<feature type="domain" description="Crinkler effector protein N-terminal" evidence="4">
    <location>
        <begin position="5"/>
        <end position="109"/>
    </location>
</feature>
<dbReference type="GO" id="GO:0043657">
    <property type="term" value="C:host cell"/>
    <property type="evidence" value="ECO:0007669"/>
    <property type="project" value="UniProtKB-SubCell"/>
</dbReference>
<comment type="caution">
    <text evidence="5">The sequence shown here is derived from an EMBL/GenBank/DDBJ whole genome shotgun (WGS) entry which is preliminary data.</text>
</comment>
<gene>
    <name evidence="5" type="ORF">V7S43_002049</name>
</gene>
<dbReference type="Proteomes" id="UP001632037">
    <property type="component" value="Unassembled WGS sequence"/>
</dbReference>
<sequence length="277" mass="31659">MAASFCAIVGKSGNAFPVGDAGQLVAALKYVIKEEISTTINCSEKNMKLFLAKKTDGTWLDKNDLVAVNINQDGNPKGFEEMNPSLLLKNEKYFGDNFQPTTGQVHVLAVVKEDMIASKPIRKAYSLVAMNLDSKDEWLEDFHTKRLYHPLPSMDLDSLRDFIKQPLPVKIRLPSALHALWSSSPVSLGEEFLNKMFLIDDENPCYRLIEWMLAPLRSQETSHCFIWLYYTMIHFVLEYVFPDGTRAARAKHEFNEAPRLFLYCAWCLSLSWRGKRP</sequence>
<name>A0ABD3G3G0_9STRA</name>